<dbReference type="Proteomes" id="UP000198636">
    <property type="component" value="Unassembled WGS sequence"/>
</dbReference>
<sequence length="245" mass="27358">MSKIILIHGAWHNEICWKEVVDLLEAEGYEVQAITLPGNGEKDSKDVTYEDYVEYVAQVLNDQKEKVIVVGHSSAGHIMQMAIPKAKDKVEKIIFNNAWILPHGKSQFDFVPDEIKNAMRLEADKSGTGAIPIDPGFVRGMLATEASEERYNALMDILVTQPLIIMETPINAMDFEALDIPKVLLYCTKDVSVPPGAFVGMFKSLGEYPIIEVDCDHEGLFTDPDVFSKGLLECLKIESEHTLLY</sequence>
<evidence type="ECO:0000259" key="1">
    <source>
        <dbReference type="Pfam" id="PF12697"/>
    </source>
</evidence>
<accession>A0A1G5L0W5</accession>
<proteinExistence type="predicted"/>
<organism evidence="2 3">
    <name type="scientific">Alkaliphilus peptidifermentans DSM 18978</name>
    <dbReference type="NCBI Taxonomy" id="1120976"/>
    <lineage>
        <taxon>Bacteria</taxon>
        <taxon>Bacillati</taxon>
        <taxon>Bacillota</taxon>
        <taxon>Clostridia</taxon>
        <taxon>Peptostreptococcales</taxon>
        <taxon>Natronincolaceae</taxon>
        <taxon>Alkaliphilus</taxon>
    </lineage>
</organism>
<dbReference type="SUPFAM" id="SSF53474">
    <property type="entry name" value="alpha/beta-Hydrolases"/>
    <property type="match status" value="1"/>
</dbReference>
<reference evidence="2 3" key="1">
    <citation type="submission" date="2016-10" db="EMBL/GenBank/DDBJ databases">
        <authorList>
            <person name="de Groot N.N."/>
        </authorList>
    </citation>
    <scope>NUCLEOTIDE SEQUENCE [LARGE SCALE GENOMIC DNA]</scope>
    <source>
        <strain evidence="2 3">DSM 18978</strain>
    </source>
</reference>
<dbReference type="PANTHER" id="PTHR37017">
    <property type="entry name" value="AB HYDROLASE-1 DOMAIN-CONTAINING PROTEIN-RELATED"/>
    <property type="match status" value="1"/>
</dbReference>
<dbReference type="EMBL" id="FMUS01000034">
    <property type="protein sequence ID" value="SCZ05988.1"/>
    <property type="molecule type" value="Genomic_DNA"/>
</dbReference>
<name>A0A1G5L0W5_9FIRM</name>
<dbReference type="PANTHER" id="PTHR37017:SF11">
    <property type="entry name" value="ESTERASE_LIPASE_THIOESTERASE DOMAIN-CONTAINING PROTEIN"/>
    <property type="match status" value="1"/>
</dbReference>
<dbReference type="InterPro" id="IPR052897">
    <property type="entry name" value="Sec-Metab_Biosynth_Hydrolase"/>
</dbReference>
<dbReference type="OrthoDB" id="9775557at2"/>
<evidence type="ECO:0000313" key="2">
    <source>
        <dbReference type="EMBL" id="SCZ05988.1"/>
    </source>
</evidence>
<dbReference type="STRING" id="1120976.SAMN03080606_03919"/>
<gene>
    <name evidence="2" type="ORF">SAMN03080606_03919</name>
</gene>
<dbReference type="AlphaFoldDB" id="A0A1G5L0W5"/>
<dbReference type="InterPro" id="IPR029058">
    <property type="entry name" value="AB_hydrolase_fold"/>
</dbReference>
<dbReference type="RefSeq" id="WP_091547070.1">
    <property type="nucleotide sequence ID" value="NZ_FMUS01000034.1"/>
</dbReference>
<dbReference type="Gene3D" id="3.40.50.1820">
    <property type="entry name" value="alpha/beta hydrolase"/>
    <property type="match status" value="1"/>
</dbReference>
<feature type="domain" description="AB hydrolase-1" evidence="1">
    <location>
        <begin position="4"/>
        <end position="227"/>
    </location>
</feature>
<dbReference type="InterPro" id="IPR000073">
    <property type="entry name" value="AB_hydrolase_1"/>
</dbReference>
<dbReference type="Pfam" id="PF12697">
    <property type="entry name" value="Abhydrolase_6"/>
    <property type="match status" value="1"/>
</dbReference>
<protein>
    <submittedName>
        <fullName evidence="2">Pimeloyl-ACP methyl ester carboxylesterase</fullName>
    </submittedName>
</protein>
<keyword evidence="3" id="KW-1185">Reference proteome</keyword>
<evidence type="ECO:0000313" key="3">
    <source>
        <dbReference type="Proteomes" id="UP000198636"/>
    </source>
</evidence>